<keyword evidence="1 3" id="KW-0863">Zinc-finger</keyword>
<name>A0A0M5JDG4_DROBS</name>
<dbReference type="PANTHER" id="PTHR46569:SF1">
    <property type="entry name" value="E3 UBIQUITIN-PROTEIN LIGASE RFWD3-RELATED"/>
    <property type="match status" value="1"/>
</dbReference>
<keyword evidence="2" id="KW-0862">Zinc</keyword>
<dbReference type="InterPro" id="IPR001841">
    <property type="entry name" value="Znf_RING"/>
</dbReference>
<feature type="domain" description="RING-type" evidence="4">
    <location>
        <begin position="23"/>
        <end position="64"/>
    </location>
</feature>
<evidence type="ECO:0000256" key="3">
    <source>
        <dbReference type="PROSITE-ProRule" id="PRU00175"/>
    </source>
</evidence>
<dbReference type="SMART" id="SM00184">
    <property type="entry name" value="RING"/>
    <property type="match status" value="1"/>
</dbReference>
<dbReference type="SUPFAM" id="SSF57850">
    <property type="entry name" value="RING/U-box"/>
    <property type="match status" value="1"/>
</dbReference>
<dbReference type="Pfam" id="PF13639">
    <property type="entry name" value="zf-RING_2"/>
    <property type="match status" value="1"/>
</dbReference>
<dbReference type="GO" id="GO:0008270">
    <property type="term" value="F:zinc ion binding"/>
    <property type="evidence" value="ECO:0007669"/>
    <property type="project" value="UniProtKB-KW"/>
</dbReference>
<dbReference type="SMR" id="A0A0M5JDG4"/>
<dbReference type="AlphaFoldDB" id="A0A0M5JDG4"/>
<dbReference type="GO" id="GO:0031297">
    <property type="term" value="P:replication fork processing"/>
    <property type="evidence" value="ECO:0007669"/>
    <property type="project" value="TreeGrafter"/>
</dbReference>
<dbReference type="OMA" id="FHEECLD"/>
<keyword evidence="6" id="KW-1185">Reference proteome</keyword>
<accession>A0A0M5JDG4</accession>
<evidence type="ECO:0000256" key="2">
    <source>
        <dbReference type="ARBA" id="ARBA00022833"/>
    </source>
</evidence>
<dbReference type="Proteomes" id="UP000494163">
    <property type="component" value="Chromosome X"/>
</dbReference>
<dbReference type="PROSITE" id="PS50089">
    <property type="entry name" value="ZF_RING_2"/>
    <property type="match status" value="1"/>
</dbReference>
<evidence type="ECO:0000259" key="4">
    <source>
        <dbReference type="PROSITE" id="PS50089"/>
    </source>
</evidence>
<dbReference type="InterPro" id="IPR052639">
    <property type="entry name" value="TRAIP_ubiq-protein_ligase"/>
</dbReference>
<gene>
    <name evidence="5" type="ORF">Dbus_chrXg462</name>
</gene>
<evidence type="ECO:0000313" key="5">
    <source>
        <dbReference type="EMBL" id="ALC48606.1"/>
    </source>
</evidence>
<protein>
    <submittedName>
        <fullName evidence="5">CG4325</fullName>
    </submittedName>
</protein>
<proteinExistence type="predicted"/>
<dbReference type="GO" id="GO:0005634">
    <property type="term" value="C:nucleus"/>
    <property type="evidence" value="ECO:0007669"/>
    <property type="project" value="TreeGrafter"/>
</dbReference>
<dbReference type="GO" id="GO:0061630">
    <property type="term" value="F:ubiquitin protein ligase activity"/>
    <property type="evidence" value="ECO:0007669"/>
    <property type="project" value="TreeGrafter"/>
</dbReference>
<reference evidence="5 6" key="1">
    <citation type="submission" date="2015-08" db="EMBL/GenBank/DDBJ databases">
        <title>Ancestral chromatin configuration constrains chromatin evolution on differentiating sex chromosomes in Drosophila.</title>
        <authorList>
            <person name="Zhou Q."/>
            <person name="Bachtrog D."/>
        </authorList>
    </citation>
    <scope>NUCLEOTIDE SEQUENCE [LARGE SCALE GENOMIC DNA]</scope>
    <source>
        <tissue evidence="5">Whole larvae</tissue>
    </source>
</reference>
<sequence length="136" mass="15717">MSANRTSSSSNCNSRNNNNRVSCTICSEQYKEADNIYAGTCGHVFHWSCLQRWFEEARKCPICRCRDADYFQIYLNFDESAESHREASSSSSSHAPINDFENMLYEERLYREEINYLNSCIENLSLLYATNASDSD</sequence>
<dbReference type="EMBL" id="CP012528">
    <property type="protein sequence ID" value="ALC48606.1"/>
    <property type="molecule type" value="Genomic_DNA"/>
</dbReference>
<dbReference type="InterPro" id="IPR013083">
    <property type="entry name" value="Znf_RING/FYVE/PHD"/>
</dbReference>
<evidence type="ECO:0000313" key="6">
    <source>
        <dbReference type="Proteomes" id="UP000494163"/>
    </source>
</evidence>
<evidence type="ECO:0000256" key="1">
    <source>
        <dbReference type="ARBA" id="ARBA00022771"/>
    </source>
</evidence>
<dbReference type="STRING" id="30019.A0A0M5JDG4"/>
<dbReference type="OrthoDB" id="8062037at2759"/>
<dbReference type="GO" id="GO:0016567">
    <property type="term" value="P:protein ubiquitination"/>
    <property type="evidence" value="ECO:0007669"/>
    <property type="project" value="TreeGrafter"/>
</dbReference>
<dbReference type="Gene3D" id="3.30.40.10">
    <property type="entry name" value="Zinc/RING finger domain, C3HC4 (zinc finger)"/>
    <property type="match status" value="1"/>
</dbReference>
<dbReference type="GO" id="GO:0090734">
    <property type="term" value="C:site of DNA damage"/>
    <property type="evidence" value="ECO:0007669"/>
    <property type="project" value="TreeGrafter"/>
</dbReference>
<dbReference type="PANTHER" id="PTHR46569">
    <property type="entry name" value="E3 UBIQUITIN-PROTEIN LIGASE TRAIP"/>
    <property type="match status" value="1"/>
</dbReference>
<keyword evidence="1 3" id="KW-0479">Metal-binding</keyword>
<organism evidence="5 6">
    <name type="scientific">Drosophila busckii</name>
    <name type="common">Fruit fly</name>
    <dbReference type="NCBI Taxonomy" id="30019"/>
    <lineage>
        <taxon>Eukaryota</taxon>
        <taxon>Metazoa</taxon>
        <taxon>Ecdysozoa</taxon>
        <taxon>Arthropoda</taxon>
        <taxon>Hexapoda</taxon>
        <taxon>Insecta</taxon>
        <taxon>Pterygota</taxon>
        <taxon>Neoptera</taxon>
        <taxon>Endopterygota</taxon>
        <taxon>Diptera</taxon>
        <taxon>Brachycera</taxon>
        <taxon>Muscomorpha</taxon>
        <taxon>Ephydroidea</taxon>
        <taxon>Drosophilidae</taxon>
        <taxon>Drosophila</taxon>
    </lineage>
</organism>